<dbReference type="PANTHER" id="PTHR16024">
    <property type="entry name" value="XK-RELATED PROTEIN"/>
    <property type="match status" value="1"/>
</dbReference>
<evidence type="ECO:0000256" key="8">
    <source>
        <dbReference type="SAM" id="MobiDB-lite"/>
    </source>
</evidence>
<evidence type="ECO:0000313" key="9">
    <source>
        <dbReference type="EMBL" id="PVD23824.1"/>
    </source>
</evidence>
<protein>
    <recommendedName>
        <fullName evidence="7">XK-related protein</fullName>
    </recommendedName>
</protein>
<feature type="transmembrane region" description="Helical" evidence="7">
    <location>
        <begin position="77"/>
        <end position="98"/>
    </location>
</feature>
<feature type="compositionally biased region" description="Polar residues" evidence="8">
    <location>
        <begin position="561"/>
        <end position="600"/>
    </location>
</feature>
<comment type="similarity">
    <text evidence="2 7">Belongs to the XK family.</text>
</comment>
<feature type="compositionally biased region" description="Low complexity" evidence="8">
    <location>
        <begin position="340"/>
        <end position="350"/>
    </location>
</feature>
<proteinExistence type="inferred from homology"/>
<accession>A0A2T7NRM3</accession>
<sequence length="753" mass="81601">MGQSRFGIFDVTVAFVSFFTLILDVGTDILVTIHFFLNGEYLWGGLIASFIILPLLLMNIISLKWHISDGLRTCRTILPHVFLIAPAQRYLLVIHLGVKSWRTSHPRFADAALREMNDICILRLVNAFMESAPQLVLQLYLMLLTPSNVQWMHFKGTDFGTNCAERWLFRIVLGFIYIFVFLNLHDGPARSRMVPYFCLMLLENAALYAIWIVHSQHDSIGLTTAIPIVGFASQFTTDGYIPAAPITCSVLKPQSLPPSIPTLALYGLDSILPDVTSPQTMSVMDGKTLELSTDCQTPAEKSSGKTPERTACKDGSLLLTHLLNSSDRGALESAWQSGMNSSDSSSCSSLDENECSMDEFNTTARSNLSNSMQKSQTFVDMSQSRLSVVTVMPRRVSGASHTQRLVPGSQSKRSDSGNNSEHQSSDCAPPRSPSLHSRHSSQSLSSGAHVIVPLIEHESISEEQEEPDSGRREAADGIEEVSASPREEQESSGSGHGVRRMSVLRVSFVDESVHVGEAGVEEPTAASATVTLEPEIQKASRETDQNGSVSPAGASCLWEEPQSQAATPSIVSYCSPNSSQQGSWLSRSLGSSVTPGTASKANGKAEPDTPTSGCSRPGREALTSYPDLVESMNQDQHQQRLFDNNDSYDHAGGESMWVASPNTSNTSSSQSQDTTPKASSSSRAIGQLACHFGSDPKPAGVHASDTKGAQAGREDLPSRQSKGDPHQKNHKIKEWPESCPAALTWSLHGPACT</sequence>
<evidence type="ECO:0000256" key="2">
    <source>
        <dbReference type="ARBA" id="ARBA00008789"/>
    </source>
</evidence>
<gene>
    <name evidence="9" type="ORF">C0Q70_17098</name>
</gene>
<feature type="region of interest" description="Disordered" evidence="8">
    <location>
        <begin position="394"/>
        <end position="446"/>
    </location>
</feature>
<dbReference type="InterPro" id="IPR018629">
    <property type="entry name" value="XK-rel"/>
</dbReference>
<evidence type="ECO:0000256" key="6">
    <source>
        <dbReference type="ARBA" id="ARBA00023136"/>
    </source>
</evidence>
<comment type="subcellular location">
    <subcellularLocation>
        <location evidence="1">Cell membrane</location>
        <topology evidence="1">Multi-pass membrane protein</topology>
    </subcellularLocation>
    <subcellularLocation>
        <location evidence="7">Membrane</location>
        <topology evidence="7">Multi-pass membrane protein</topology>
    </subcellularLocation>
</comment>
<reference evidence="9 10" key="1">
    <citation type="submission" date="2018-04" db="EMBL/GenBank/DDBJ databases">
        <title>The genome of golden apple snail Pomacea canaliculata provides insight into stress tolerance and invasive adaptation.</title>
        <authorList>
            <person name="Liu C."/>
            <person name="Liu B."/>
            <person name="Ren Y."/>
            <person name="Zhang Y."/>
            <person name="Wang H."/>
            <person name="Li S."/>
            <person name="Jiang F."/>
            <person name="Yin L."/>
            <person name="Zhang G."/>
            <person name="Qian W."/>
            <person name="Fan W."/>
        </authorList>
    </citation>
    <scope>NUCLEOTIDE SEQUENCE [LARGE SCALE GENOMIC DNA]</scope>
    <source>
        <strain evidence="9">SZHN2017</strain>
        <tissue evidence="9">Muscle</tissue>
    </source>
</reference>
<dbReference type="AlphaFoldDB" id="A0A2T7NRM3"/>
<feature type="compositionally biased region" description="Basic and acidic residues" evidence="8">
    <location>
        <begin position="535"/>
        <end position="544"/>
    </location>
</feature>
<keyword evidence="3" id="KW-1003">Cell membrane</keyword>
<organism evidence="9 10">
    <name type="scientific">Pomacea canaliculata</name>
    <name type="common">Golden apple snail</name>
    <dbReference type="NCBI Taxonomy" id="400727"/>
    <lineage>
        <taxon>Eukaryota</taxon>
        <taxon>Metazoa</taxon>
        <taxon>Spiralia</taxon>
        <taxon>Lophotrochozoa</taxon>
        <taxon>Mollusca</taxon>
        <taxon>Gastropoda</taxon>
        <taxon>Caenogastropoda</taxon>
        <taxon>Architaenioglossa</taxon>
        <taxon>Ampullarioidea</taxon>
        <taxon>Ampullariidae</taxon>
        <taxon>Pomacea</taxon>
    </lineage>
</organism>
<feature type="region of interest" description="Disordered" evidence="8">
    <location>
        <begin position="515"/>
        <end position="735"/>
    </location>
</feature>
<feature type="compositionally biased region" description="Basic and acidic residues" evidence="8">
    <location>
        <begin position="712"/>
        <end position="735"/>
    </location>
</feature>
<evidence type="ECO:0000256" key="4">
    <source>
        <dbReference type="ARBA" id="ARBA00022692"/>
    </source>
</evidence>
<keyword evidence="4 7" id="KW-0812">Transmembrane</keyword>
<dbReference type="PANTHER" id="PTHR16024:SF6">
    <property type="entry name" value="XK-RELATED PROTEIN"/>
    <property type="match status" value="1"/>
</dbReference>
<feature type="transmembrane region" description="Helical" evidence="7">
    <location>
        <begin position="167"/>
        <end position="184"/>
    </location>
</feature>
<dbReference type="GO" id="GO:0005886">
    <property type="term" value="C:plasma membrane"/>
    <property type="evidence" value="ECO:0007669"/>
    <property type="project" value="UniProtKB-SubCell"/>
</dbReference>
<dbReference type="Proteomes" id="UP000245119">
    <property type="component" value="Linkage Group LG10"/>
</dbReference>
<feature type="region of interest" description="Disordered" evidence="8">
    <location>
        <begin position="334"/>
        <end position="353"/>
    </location>
</feature>
<dbReference type="Pfam" id="PF09815">
    <property type="entry name" value="XK-related"/>
    <property type="match status" value="2"/>
</dbReference>
<feature type="compositionally biased region" description="Low complexity" evidence="8">
    <location>
        <begin position="660"/>
        <end position="676"/>
    </location>
</feature>
<keyword evidence="6 7" id="KW-0472">Membrane</keyword>
<feature type="transmembrane region" description="Helical" evidence="7">
    <location>
        <begin position="12"/>
        <end position="37"/>
    </location>
</feature>
<keyword evidence="5 7" id="KW-1133">Transmembrane helix</keyword>
<dbReference type="OrthoDB" id="6356248at2759"/>
<feature type="region of interest" description="Disordered" evidence="8">
    <location>
        <begin position="458"/>
        <end position="498"/>
    </location>
</feature>
<evidence type="ECO:0000256" key="7">
    <source>
        <dbReference type="RuleBase" id="RU910716"/>
    </source>
</evidence>
<evidence type="ECO:0000256" key="1">
    <source>
        <dbReference type="ARBA" id="ARBA00004651"/>
    </source>
</evidence>
<feature type="compositionally biased region" description="Polar residues" evidence="8">
    <location>
        <begin position="399"/>
        <end position="426"/>
    </location>
</feature>
<dbReference type="InterPro" id="IPR050895">
    <property type="entry name" value="XK-related_scramblase"/>
</dbReference>
<name>A0A2T7NRM3_POMCA</name>
<feature type="transmembrane region" description="Helical" evidence="7">
    <location>
        <begin position="196"/>
        <end position="214"/>
    </location>
</feature>
<feature type="compositionally biased region" description="Polar residues" evidence="8">
    <location>
        <begin position="631"/>
        <end position="645"/>
    </location>
</feature>
<keyword evidence="10" id="KW-1185">Reference proteome</keyword>
<comment type="caution">
    <text evidence="9">The sequence shown here is derived from an EMBL/GenBank/DDBJ whole genome shotgun (WGS) entry which is preliminary data.</text>
</comment>
<evidence type="ECO:0000256" key="3">
    <source>
        <dbReference type="ARBA" id="ARBA00022475"/>
    </source>
</evidence>
<feature type="transmembrane region" description="Helical" evidence="7">
    <location>
        <begin position="43"/>
        <end position="65"/>
    </location>
</feature>
<evidence type="ECO:0000256" key="5">
    <source>
        <dbReference type="ARBA" id="ARBA00022989"/>
    </source>
</evidence>
<evidence type="ECO:0000313" key="10">
    <source>
        <dbReference type="Proteomes" id="UP000245119"/>
    </source>
</evidence>
<dbReference type="EMBL" id="PZQS01000010">
    <property type="protein sequence ID" value="PVD23824.1"/>
    <property type="molecule type" value="Genomic_DNA"/>
</dbReference>